<keyword evidence="7" id="KW-1185">Reference proteome</keyword>
<dbReference type="SUPFAM" id="SSF46955">
    <property type="entry name" value="Putative DNA-binding domain"/>
    <property type="match status" value="1"/>
</dbReference>
<dbReference type="Proteomes" id="UP000319210">
    <property type="component" value="Unassembled WGS sequence"/>
</dbReference>
<evidence type="ECO:0000256" key="2">
    <source>
        <dbReference type="ARBA" id="ARBA00023004"/>
    </source>
</evidence>
<protein>
    <submittedName>
        <fullName evidence="6">Redox-sensitive transcriptional activator SoxR</fullName>
    </submittedName>
</protein>
<keyword evidence="4" id="KW-0238">DNA-binding</keyword>
<dbReference type="GO" id="GO:0006979">
    <property type="term" value="P:response to oxidative stress"/>
    <property type="evidence" value="ECO:0007669"/>
    <property type="project" value="InterPro"/>
</dbReference>
<dbReference type="PROSITE" id="PS50937">
    <property type="entry name" value="HTH_MERR_2"/>
    <property type="match status" value="1"/>
</dbReference>
<gene>
    <name evidence="6" type="ORF">SCA03_02770</name>
</gene>
<keyword evidence="1" id="KW-0479">Metal-binding</keyword>
<accession>A0A4Y3QQL5</accession>
<dbReference type="EMBL" id="BJMM01000002">
    <property type="protein sequence ID" value="GEB47726.1"/>
    <property type="molecule type" value="Genomic_DNA"/>
</dbReference>
<dbReference type="GO" id="GO:0003677">
    <property type="term" value="F:DNA binding"/>
    <property type="evidence" value="ECO:0007669"/>
    <property type="project" value="UniProtKB-KW"/>
</dbReference>
<dbReference type="SMART" id="SM00422">
    <property type="entry name" value="HTH_MERR"/>
    <property type="match status" value="1"/>
</dbReference>
<evidence type="ECO:0000313" key="7">
    <source>
        <dbReference type="Proteomes" id="UP000319210"/>
    </source>
</evidence>
<evidence type="ECO:0000256" key="1">
    <source>
        <dbReference type="ARBA" id="ARBA00022714"/>
    </source>
</evidence>
<reference evidence="6 7" key="1">
    <citation type="submission" date="2019-06" db="EMBL/GenBank/DDBJ databases">
        <title>Whole genome shotgun sequence of Streptomyces cacaoi subsp. cacaoi NBRC 12748.</title>
        <authorList>
            <person name="Hosoyama A."/>
            <person name="Uohara A."/>
            <person name="Ohji S."/>
            <person name="Ichikawa N."/>
        </authorList>
    </citation>
    <scope>NUCLEOTIDE SEQUENCE [LARGE SCALE GENOMIC DNA]</scope>
    <source>
        <strain evidence="6 7">NBRC 12748</strain>
    </source>
</reference>
<keyword evidence="3" id="KW-0411">Iron-sulfur</keyword>
<dbReference type="GO" id="GO:0003700">
    <property type="term" value="F:DNA-binding transcription factor activity"/>
    <property type="evidence" value="ECO:0007669"/>
    <property type="project" value="InterPro"/>
</dbReference>
<dbReference type="RefSeq" id="WP_030878123.1">
    <property type="nucleotide sequence ID" value="NZ_BJMM01000002.1"/>
</dbReference>
<comment type="caution">
    <text evidence="6">The sequence shown here is derived from an EMBL/GenBank/DDBJ whole genome shotgun (WGS) entry which is preliminary data.</text>
</comment>
<dbReference type="InterPro" id="IPR010211">
    <property type="entry name" value="Redox-sen_tscrpt-act_SoxR"/>
</dbReference>
<dbReference type="GO" id="GO:0046872">
    <property type="term" value="F:metal ion binding"/>
    <property type="evidence" value="ECO:0007669"/>
    <property type="project" value="UniProtKB-KW"/>
</dbReference>
<keyword evidence="1" id="KW-0001">2Fe-2S</keyword>
<dbReference type="PRINTS" id="PR00040">
    <property type="entry name" value="HTHMERR"/>
</dbReference>
<dbReference type="InterPro" id="IPR009061">
    <property type="entry name" value="DNA-bd_dom_put_sf"/>
</dbReference>
<evidence type="ECO:0000259" key="5">
    <source>
        <dbReference type="PROSITE" id="PS50937"/>
    </source>
</evidence>
<dbReference type="Gene3D" id="1.10.1660.10">
    <property type="match status" value="1"/>
</dbReference>
<dbReference type="NCBIfam" id="TIGR01950">
    <property type="entry name" value="SoxR"/>
    <property type="match status" value="1"/>
</dbReference>
<sequence length="152" mass="16736">MPHPQSMLTVGEVARRSGATVAALHHYESLGLLTPHRTAGNQRRYPRHMLRRVALIRMAAGVGIPLADIGEAMAGLPQDRAPDRAEWQRITGLWREAIDERIATLQQLRSQFVECIGCGCLSMTRCSIVNPDDRLAPATAAAAPPRRARRRG</sequence>
<dbReference type="Pfam" id="PF13411">
    <property type="entry name" value="MerR_1"/>
    <property type="match status" value="1"/>
</dbReference>
<dbReference type="InterPro" id="IPR047057">
    <property type="entry name" value="MerR_fam"/>
</dbReference>
<dbReference type="OrthoDB" id="9802944at2"/>
<evidence type="ECO:0000256" key="4">
    <source>
        <dbReference type="ARBA" id="ARBA00023125"/>
    </source>
</evidence>
<organism evidence="6 7">
    <name type="scientific">Streptomyces cacaoi</name>
    <dbReference type="NCBI Taxonomy" id="1898"/>
    <lineage>
        <taxon>Bacteria</taxon>
        <taxon>Bacillati</taxon>
        <taxon>Actinomycetota</taxon>
        <taxon>Actinomycetes</taxon>
        <taxon>Kitasatosporales</taxon>
        <taxon>Streptomycetaceae</taxon>
        <taxon>Streptomyces</taxon>
    </lineage>
</organism>
<proteinExistence type="predicted"/>
<feature type="domain" description="HTH merR-type" evidence="5">
    <location>
        <begin position="7"/>
        <end position="75"/>
    </location>
</feature>
<dbReference type="PANTHER" id="PTHR30204:SF0">
    <property type="entry name" value="REDOX-SENSITIVE TRANSCRIPTIONAL ACTIVATOR SOXR"/>
    <property type="match status" value="1"/>
</dbReference>
<evidence type="ECO:0000256" key="3">
    <source>
        <dbReference type="ARBA" id="ARBA00023014"/>
    </source>
</evidence>
<name>A0A4Y3QQL5_STRCI</name>
<keyword evidence="2" id="KW-0408">Iron</keyword>
<dbReference type="PANTHER" id="PTHR30204">
    <property type="entry name" value="REDOX-CYCLING DRUG-SENSING TRANSCRIPTIONAL ACTIVATOR SOXR"/>
    <property type="match status" value="1"/>
</dbReference>
<dbReference type="InterPro" id="IPR000551">
    <property type="entry name" value="MerR-type_HTH_dom"/>
</dbReference>
<dbReference type="GO" id="GO:0051537">
    <property type="term" value="F:2 iron, 2 sulfur cluster binding"/>
    <property type="evidence" value="ECO:0007669"/>
    <property type="project" value="UniProtKB-KW"/>
</dbReference>
<evidence type="ECO:0000313" key="6">
    <source>
        <dbReference type="EMBL" id="GEB47726.1"/>
    </source>
</evidence>
<dbReference type="AlphaFoldDB" id="A0A4Y3QQL5"/>